<feature type="chain" id="PRO_5015131948" description="Immunoglobulin subtype domain-containing protein" evidence="6">
    <location>
        <begin position="26"/>
        <end position="260"/>
    </location>
</feature>
<dbReference type="OrthoDB" id="6353782at2759"/>
<feature type="non-terminal residue" evidence="7">
    <location>
        <position position="260"/>
    </location>
</feature>
<evidence type="ECO:0000256" key="2">
    <source>
        <dbReference type="ARBA" id="ARBA00022729"/>
    </source>
</evidence>
<dbReference type="PANTHER" id="PTHR12080">
    <property type="entry name" value="SIGNALING LYMPHOCYTIC ACTIVATION MOLECULE"/>
    <property type="match status" value="1"/>
</dbReference>
<dbReference type="InterPro" id="IPR013783">
    <property type="entry name" value="Ig-like_fold"/>
</dbReference>
<keyword evidence="5" id="KW-0812">Transmembrane</keyword>
<keyword evidence="4" id="KW-0325">Glycoprotein</keyword>
<feature type="transmembrane region" description="Helical" evidence="5">
    <location>
        <begin position="170"/>
        <end position="192"/>
    </location>
</feature>
<comment type="caution">
    <text evidence="7">The sequence shown here is derived from an EMBL/GenBank/DDBJ whole genome shotgun (WGS) entry which is preliminary data.</text>
</comment>
<dbReference type="EMBL" id="PPHD01000548">
    <property type="protein sequence ID" value="POI35347.1"/>
    <property type="molecule type" value="Genomic_DNA"/>
</dbReference>
<keyword evidence="3 5" id="KW-0472">Membrane</keyword>
<dbReference type="Proteomes" id="UP000237246">
    <property type="component" value="Unassembled WGS sequence"/>
</dbReference>
<dbReference type="InterPro" id="IPR036179">
    <property type="entry name" value="Ig-like_dom_sf"/>
</dbReference>
<reference evidence="7 8" key="1">
    <citation type="submission" date="2018-01" db="EMBL/GenBank/DDBJ databases">
        <title>Comparison of the Chinese Bamboo Partridge and Red Junglefowl genome sequences highlights the importance of demography in genome evolution.</title>
        <authorList>
            <person name="Tiley G.P."/>
            <person name="Kimball R.T."/>
            <person name="Braun E.L."/>
            <person name="Burleigh J.G."/>
        </authorList>
    </citation>
    <scope>NUCLEOTIDE SEQUENCE [LARGE SCALE GENOMIC DNA]</scope>
    <source>
        <strain evidence="7">RTK389</strain>
        <tissue evidence="7">Blood</tissue>
    </source>
</reference>
<proteinExistence type="predicted"/>
<evidence type="ECO:0000313" key="8">
    <source>
        <dbReference type="Proteomes" id="UP000237246"/>
    </source>
</evidence>
<dbReference type="PANTHER" id="PTHR12080:SF59">
    <property type="entry name" value="HEPATIC AND GLIAL CELL ADHESION MOLECULE"/>
    <property type="match status" value="1"/>
</dbReference>
<dbReference type="GO" id="GO:0005911">
    <property type="term" value="C:cell-cell junction"/>
    <property type="evidence" value="ECO:0007669"/>
    <property type="project" value="TreeGrafter"/>
</dbReference>
<evidence type="ECO:0000256" key="5">
    <source>
        <dbReference type="SAM" id="Phobius"/>
    </source>
</evidence>
<dbReference type="SUPFAM" id="SSF48726">
    <property type="entry name" value="Immunoglobulin"/>
    <property type="match status" value="1"/>
</dbReference>
<keyword evidence="5" id="KW-1133">Transmembrane helix</keyword>
<dbReference type="GO" id="GO:0016020">
    <property type="term" value="C:membrane"/>
    <property type="evidence" value="ECO:0007669"/>
    <property type="project" value="UniProtKB-SubCell"/>
</dbReference>
<accession>A0A2P4TG48</accession>
<evidence type="ECO:0000313" key="7">
    <source>
        <dbReference type="EMBL" id="POI35347.1"/>
    </source>
</evidence>
<keyword evidence="8" id="KW-1185">Reference proteome</keyword>
<sequence>MCRGWRCGGLASLLLLLLLLRLLLGQNLGLLIEIPQDVVSGTVGQSVLLPVSYRVNSSHVFPVSIQWKFGKSSRVIITCTVLNCSLDAWGAPKNCSVLCFPHVTHGGRVEVFPDNASLLLRDLQLSDSGVYSVTFKRQNLSRRITLAVHKQRVSTEHPDEGSEVQDNLNYITIGVCSLIGLFLLSLGLCIWWRGAVWKKTRTITQQQVQENLLKAPWASNTEDIHMENTVVGDVTTIYAAITEDFGEAKPRALPETLYTS</sequence>
<keyword evidence="2 6" id="KW-0732">Signal</keyword>
<gene>
    <name evidence="7" type="ORF">CIB84_000903</name>
</gene>
<evidence type="ECO:0000256" key="1">
    <source>
        <dbReference type="ARBA" id="ARBA00004370"/>
    </source>
</evidence>
<feature type="signal peptide" evidence="6">
    <location>
        <begin position="1"/>
        <end position="25"/>
    </location>
</feature>
<evidence type="ECO:0008006" key="9">
    <source>
        <dbReference type="Google" id="ProtNLM"/>
    </source>
</evidence>
<name>A0A2P4TG48_BAMTH</name>
<evidence type="ECO:0000256" key="4">
    <source>
        <dbReference type="ARBA" id="ARBA00023180"/>
    </source>
</evidence>
<dbReference type="AlphaFoldDB" id="A0A2P4TG48"/>
<dbReference type="InterPro" id="IPR015631">
    <property type="entry name" value="CD2/SLAM_rcpt"/>
</dbReference>
<dbReference type="Gene3D" id="2.60.40.10">
    <property type="entry name" value="Immunoglobulins"/>
    <property type="match status" value="1"/>
</dbReference>
<protein>
    <recommendedName>
        <fullName evidence="9">Immunoglobulin subtype domain-containing protein</fullName>
    </recommendedName>
</protein>
<evidence type="ECO:0000256" key="3">
    <source>
        <dbReference type="ARBA" id="ARBA00023136"/>
    </source>
</evidence>
<comment type="subcellular location">
    <subcellularLocation>
        <location evidence="1">Membrane</location>
    </subcellularLocation>
</comment>
<organism evidence="7 8">
    <name type="scientific">Bambusicola thoracicus</name>
    <name type="common">Chinese bamboo-partridge</name>
    <name type="synonym">Perdix thoracica</name>
    <dbReference type="NCBI Taxonomy" id="9083"/>
    <lineage>
        <taxon>Eukaryota</taxon>
        <taxon>Metazoa</taxon>
        <taxon>Chordata</taxon>
        <taxon>Craniata</taxon>
        <taxon>Vertebrata</taxon>
        <taxon>Euteleostomi</taxon>
        <taxon>Archelosauria</taxon>
        <taxon>Archosauria</taxon>
        <taxon>Dinosauria</taxon>
        <taxon>Saurischia</taxon>
        <taxon>Theropoda</taxon>
        <taxon>Coelurosauria</taxon>
        <taxon>Aves</taxon>
        <taxon>Neognathae</taxon>
        <taxon>Galloanserae</taxon>
        <taxon>Galliformes</taxon>
        <taxon>Phasianidae</taxon>
        <taxon>Perdicinae</taxon>
        <taxon>Bambusicola</taxon>
    </lineage>
</organism>
<evidence type="ECO:0000256" key="6">
    <source>
        <dbReference type="SAM" id="SignalP"/>
    </source>
</evidence>